<organism evidence="1 2">
    <name type="scientific">Fusarium tricinctum</name>
    <dbReference type="NCBI Taxonomy" id="61284"/>
    <lineage>
        <taxon>Eukaryota</taxon>
        <taxon>Fungi</taxon>
        <taxon>Dikarya</taxon>
        <taxon>Ascomycota</taxon>
        <taxon>Pezizomycotina</taxon>
        <taxon>Sordariomycetes</taxon>
        <taxon>Hypocreomycetidae</taxon>
        <taxon>Hypocreales</taxon>
        <taxon>Nectriaceae</taxon>
        <taxon>Fusarium</taxon>
        <taxon>Fusarium tricinctum species complex</taxon>
    </lineage>
</organism>
<dbReference type="PANTHER" id="PTHR33112">
    <property type="entry name" value="DOMAIN PROTEIN, PUTATIVE-RELATED"/>
    <property type="match status" value="1"/>
</dbReference>
<protein>
    <submittedName>
        <fullName evidence="1">Uncharacterized protein</fullName>
    </submittedName>
</protein>
<gene>
    <name evidence="1" type="ORF">BKA59DRAFT_491959</name>
</gene>
<proteinExistence type="predicted"/>
<reference evidence="1" key="1">
    <citation type="journal article" date="2021" name="Nat. Commun.">
        <title>Genetic determinants of endophytism in the Arabidopsis root mycobiome.</title>
        <authorList>
            <person name="Mesny F."/>
            <person name="Miyauchi S."/>
            <person name="Thiergart T."/>
            <person name="Pickel B."/>
            <person name="Atanasova L."/>
            <person name="Karlsson M."/>
            <person name="Huettel B."/>
            <person name="Barry K.W."/>
            <person name="Haridas S."/>
            <person name="Chen C."/>
            <person name="Bauer D."/>
            <person name="Andreopoulos W."/>
            <person name="Pangilinan J."/>
            <person name="LaButti K."/>
            <person name="Riley R."/>
            <person name="Lipzen A."/>
            <person name="Clum A."/>
            <person name="Drula E."/>
            <person name="Henrissat B."/>
            <person name="Kohler A."/>
            <person name="Grigoriev I.V."/>
            <person name="Martin F.M."/>
            <person name="Hacquard S."/>
        </authorList>
    </citation>
    <scope>NUCLEOTIDE SEQUENCE</scope>
    <source>
        <strain evidence="1">MPI-SDFR-AT-0068</strain>
    </source>
</reference>
<sequence>MSEISDVDHDVSDRWAGCETCRALWQRLTSEEPLAGNVSLGLLDEALSTPCTYHKSLFQVFYDLTGYKDEEDRDLSTSKDVAFRPGREGHHVRLPDSVLYNGLCWTVALVNDKSVPNLPGTVRVLDPDWVDLDILNKWKDACISSHGVACHNPLKIWGARPAWLIDVERECLVPGNVEGNYVALSYTYGNHTGRLIDVTVREKLQVSHALKDPSLSDYVPAILQSTIEQLRLMGAIYANAIVTIVAADGDIFTGLAGLKGWIFQVLRLPARKIIFQDSKIHWKCQCSTWLEESTPRINAELRSHLNNQFKVLFSGFFDWGTFNLLVSKYNNLVLRYDEDALPAISGYLSILSRVFKGGFLYGIPETICNLKRRIRSSRSHDSQLKPSGLPSWSWIGWEGMVHSGYDEATRVGIRSMIEESTPITEWYTSHSPDDPPNWWRRIKRTWYENRDSYKDFTRPLPPGWIRPDAPDKAPGDKGPHIYPDGCDKYVFEHKSMPNDENSTRASRNWYYPFPVSEYLFCKTDKAQLLGFQKDGEGNDVILYNTHDESVGFLNLPQTEDESSAGLPVELVAVCKVRSYSKVWNVSDKMFDNTVLKEDTYLVLWVEWKDGIAYRLASGNVRVEDWDELDLEIILLVLG</sequence>
<name>A0A8K0RZU1_9HYPO</name>
<evidence type="ECO:0000313" key="1">
    <source>
        <dbReference type="EMBL" id="KAH7251470.1"/>
    </source>
</evidence>
<dbReference type="AlphaFoldDB" id="A0A8K0RZU1"/>
<comment type="caution">
    <text evidence="1">The sequence shown here is derived from an EMBL/GenBank/DDBJ whole genome shotgun (WGS) entry which is preliminary data.</text>
</comment>
<dbReference type="EMBL" id="JAGPXF010000003">
    <property type="protein sequence ID" value="KAH7251470.1"/>
    <property type="molecule type" value="Genomic_DNA"/>
</dbReference>
<dbReference type="Proteomes" id="UP000813427">
    <property type="component" value="Unassembled WGS sequence"/>
</dbReference>
<evidence type="ECO:0000313" key="2">
    <source>
        <dbReference type="Proteomes" id="UP000813427"/>
    </source>
</evidence>
<dbReference type="PANTHER" id="PTHR33112:SF16">
    <property type="entry name" value="HETEROKARYON INCOMPATIBILITY DOMAIN-CONTAINING PROTEIN"/>
    <property type="match status" value="1"/>
</dbReference>
<accession>A0A8K0RZU1</accession>
<keyword evidence="2" id="KW-1185">Reference proteome</keyword>
<dbReference type="OrthoDB" id="5135333at2759"/>